<evidence type="ECO:0000313" key="5">
    <source>
        <dbReference type="EMBL" id="RBP99733.1"/>
    </source>
</evidence>
<dbReference type="Gene3D" id="3.40.50.300">
    <property type="entry name" value="P-loop containing nucleotide triphosphate hydrolases"/>
    <property type="match status" value="1"/>
</dbReference>
<dbReference type="InterPro" id="IPR003439">
    <property type="entry name" value="ABC_transporter-like_ATP-bd"/>
</dbReference>
<evidence type="ECO:0000313" key="6">
    <source>
        <dbReference type="Proteomes" id="UP000252345"/>
    </source>
</evidence>
<dbReference type="RefSeq" id="WP_113852830.1">
    <property type="nucleotide sequence ID" value="NZ_PDCH01000002.1"/>
</dbReference>
<gene>
    <name evidence="5" type="ORF">CRD59_01405</name>
</gene>
<organism evidence="5 6">
    <name type="scientific">Bifidobacterium xylocopae</name>
    <dbReference type="NCBI Taxonomy" id="2493119"/>
    <lineage>
        <taxon>Bacteria</taxon>
        <taxon>Bacillati</taxon>
        <taxon>Actinomycetota</taxon>
        <taxon>Actinomycetes</taxon>
        <taxon>Bifidobacteriales</taxon>
        <taxon>Bifidobacteriaceae</taxon>
        <taxon>Bifidobacterium</taxon>
    </lineage>
</organism>
<dbReference type="Pfam" id="PF13732">
    <property type="entry name" value="DrrA1-3_C"/>
    <property type="match status" value="1"/>
</dbReference>
<feature type="domain" description="ABC transporter" evidence="4">
    <location>
        <begin position="11"/>
        <end position="241"/>
    </location>
</feature>
<dbReference type="OrthoDB" id="9804819at2"/>
<dbReference type="SMART" id="SM00382">
    <property type="entry name" value="AAA"/>
    <property type="match status" value="1"/>
</dbReference>
<accession>A0A366KF43</accession>
<keyword evidence="6" id="KW-1185">Reference proteome</keyword>
<evidence type="ECO:0000256" key="3">
    <source>
        <dbReference type="ARBA" id="ARBA00022840"/>
    </source>
</evidence>
<dbReference type="SUPFAM" id="SSF52540">
    <property type="entry name" value="P-loop containing nucleoside triphosphate hydrolases"/>
    <property type="match status" value="1"/>
</dbReference>
<name>A0A366KF43_9BIFI</name>
<dbReference type="InterPro" id="IPR003593">
    <property type="entry name" value="AAA+_ATPase"/>
</dbReference>
<evidence type="ECO:0000259" key="4">
    <source>
        <dbReference type="PROSITE" id="PS50893"/>
    </source>
</evidence>
<keyword evidence="2" id="KW-0547">Nucleotide-binding</keyword>
<dbReference type="PANTHER" id="PTHR43582">
    <property type="entry name" value="LINEARMYCIN RESISTANCE ATP-BINDING PROTEIN LNRL"/>
    <property type="match status" value="1"/>
</dbReference>
<protein>
    <submittedName>
        <fullName evidence="5">ABC transporter ATP-binding protein</fullName>
    </submittedName>
</protein>
<dbReference type="InterPro" id="IPR027417">
    <property type="entry name" value="P-loop_NTPase"/>
</dbReference>
<dbReference type="Proteomes" id="UP000252345">
    <property type="component" value="Unassembled WGS sequence"/>
</dbReference>
<proteinExistence type="predicted"/>
<evidence type="ECO:0000256" key="2">
    <source>
        <dbReference type="ARBA" id="ARBA00022741"/>
    </source>
</evidence>
<reference evidence="5 6" key="1">
    <citation type="submission" date="2017-10" db="EMBL/GenBank/DDBJ databases">
        <title>Bifidobacterium xylocopum sp. nov. and Bifidobacterium aemilianum sp. nov., from the carpenter bee (Xylocopa violacea) digestive tract.</title>
        <authorList>
            <person name="Alberoni D."/>
            <person name="Baffoni L."/>
            <person name="Di Gioia D."/>
            <person name="Gaggia F."/>
            <person name="Biavati B."/>
        </authorList>
    </citation>
    <scope>NUCLEOTIDE SEQUENCE [LARGE SCALE GENOMIC DNA]</scope>
    <source>
        <strain evidence="5 6">XV2</strain>
    </source>
</reference>
<dbReference type="InterPro" id="IPR025302">
    <property type="entry name" value="DrrA1/2-like_C"/>
</dbReference>
<keyword evidence="1" id="KW-0813">Transport</keyword>
<dbReference type="GO" id="GO:0016887">
    <property type="term" value="F:ATP hydrolysis activity"/>
    <property type="evidence" value="ECO:0007669"/>
    <property type="project" value="InterPro"/>
</dbReference>
<dbReference type="GO" id="GO:0005524">
    <property type="term" value="F:ATP binding"/>
    <property type="evidence" value="ECO:0007669"/>
    <property type="project" value="UniProtKB-KW"/>
</dbReference>
<dbReference type="Pfam" id="PF00005">
    <property type="entry name" value="ABC_tran"/>
    <property type="match status" value="1"/>
</dbReference>
<dbReference type="EMBL" id="PDCH01000002">
    <property type="protein sequence ID" value="RBP99733.1"/>
    <property type="molecule type" value="Genomic_DNA"/>
</dbReference>
<sequence>MNDARTLESALTVTGLVKRYGDMLALDHFDLEVKRGEVFGLLGPNGSGKTTTINCILALLSFDSGTVRIFGKEMGPTAYDLKRRIGVVPQNVAVFNELSVQENIDYFCSLYVPRKADRKDMVEQAIDFVGLADFRRFRPGKLSGGLLRRLNIACGIAHQPDLIFFDEPTVAVDPQSRNAILEGIERLNAQGATVVYTSHYMEEVEQICTQIMIMDHGRRIALGSADELKGMVEAGERISVETLDLGEDTLARIRALPQAQSADYDGLNLVVRCRQGEHNLQDVLATLEASGSNYGHLTSRPPSLNDVFLELTGKELRD</sequence>
<dbReference type="PANTHER" id="PTHR43582:SF2">
    <property type="entry name" value="LINEARMYCIN RESISTANCE ATP-BINDING PROTEIN LNRL"/>
    <property type="match status" value="1"/>
</dbReference>
<dbReference type="AlphaFoldDB" id="A0A366KF43"/>
<comment type="caution">
    <text evidence="5">The sequence shown here is derived from an EMBL/GenBank/DDBJ whole genome shotgun (WGS) entry which is preliminary data.</text>
</comment>
<dbReference type="PROSITE" id="PS50893">
    <property type="entry name" value="ABC_TRANSPORTER_2"/>
    <property type="match status" value="1"/>
</dbReference>
<evidence type="ECO:0000256" key="1">
    <source>
        <dbReference type="ARBA" id="ARBA00022448"/>
    </source>
</evidence>
<keyword evidence="3 5" id="KW-0067">ATP-binding</keyword>